<evidence type="ECO:0000256" key="2">
    <source>
        <dbReference type="SAM" id="MobiDB-lite"/>
    </source>
</evidence>
<dbReference type="OrthoDB" id="340346at2759"/>
<dbReference type="SUPFAM" id="SSF48371">
    <property type="entry name" value="ARM repeat"/>
    <property type="match status" value="1"/>
</dbReference>
<dbReference type="InterPro" id="IPR011989">
    <property type="entry name" value="ARM-like"/>
</dbReference>
<gene>
    <name evidence="3" type="primary">Contig7630.g8140</name>
    <name evidence="3" type="ORF">STYLEM_16151</name>
</gene>
<name>A0A078AY03_STYLE</name>
<proteinExistence type="predicted"/>
<dbReference type="AlphaFoldDB" id="A0A078AY03"/>
<feature type="region of interest" description="Disordered" evidence="2">
    <location>
        <begin position="687"/>
        <end position="707"/>
    </location>
</feature>
<feature type="coiled-coil region" evidence="1">
    <location>
        <begin position="526"/>
        <end position="575"/>
    </location>
</feature>
<protein>
    <submittedName>
        <fullName evidence="3">Serine threonine-protein phosphatase 4 regulatory subunit 4-like</fullName>
    </submittedName>
</protein>
<keyword evidence="1" id="KW-0175">Coiled coil</keyword>
<reference evidence="3 4" key="1">
    <citation type="submission" date="2014-06" db="EMBL/GenBank/DDBJ databases">
        <authorList>
            <person name="Swart Estienne"/>
        </authorList>
    </citation>
    <scope>NUCLEOTIDE SEQUENCE [LARGE SCALE GENOMIC DNA]</scope>
    <source>
        <strain evidence="3 4">130c</strain>
    </source>
</reference>
<dbReference type="PANTHER" id="PTHR21467:SF0">
    <property type="entry name" value="SERINE_THREONINE-PROTEIN PHOSPHATASE 4 REGULATORY SUBUNIT 4"/>
    <property type="match status" value="1"/>
</dbReference>
<dbReference type="Gene3D" id="1.25.10.10">
    <property type="entry name" value="Leucine-rich Repeat Variant"/>
    <property type="match status" value="1"/>
</dbReference>
<accession>A0A078AY03</accession>
<dbReference type="InterPro" id="IPR016024">
    <property type="entry name" value="ARM-type_fold"/>
</dbReference>
<evidence type="ECO:0000256" key="1">
    <source>
        <dbReference type="SAM" id="Coils"/>
    </source>
</evidence>
<dbReference type="EMBL" id="CCKQ01015241">
    <property type="protein sequence ID" value="CDW87049.1"/>
    <property type="molecule type" value="Genomic_DNA"/>
</dbReference>
<sequence>MKQRPKSSQVFPLLDSNFCQTEEEINKLMTSESFTPLQKALHIMKKGYEVQKKSNSIEYWDDDFQMECGMSVKRSVEKKQYEAWIKTFPALCQKMSPKCLKNTVLPKLQEMLDSKTLPKRKKRAGEMIGILVGVSISKQMTIALKNVLKNNISKEVFQKYFYEELHELINDEDLLVRIEALDVAVEIMQQKYDSDQIERDLLPSFIKHLEIEQEEECDIKMSFLFGRFLFNLPLEKQRKQNAKAFINFFNRIQETYINLLKHSHNNLKVQLALAQNIGNSLGTFLRAFSTELLNVGCTFETFIDSTLKNENAGDLVEIYQLIKEMVEEVMKLNETLVKEQKNWREHSRFYQELAKIVDIIPVTMIYEFFDSFIPPIYEIMKKGSDQLKKSSSLLGMTLIFYLPNTVKRRENIDYIIGEFSNTKSSVLRKSFIDFCNSALQVCSMLFVKTYFMKEILSLAMDVSPPVRIKFLQHLVPNLNSTLGQLEQPFVIELIQIVDKCKSDKNRIISDVAYELDEKLTFNKAINKEKMREIEQRENNLRRVEVMIKEREKFEIEEEERRKKEEEEEKFDIAALLAKVKLTKNKGGFGFNTKHHFTTMGKIDIAKRQIQHRHSFTATGSSKKAIVNVAAERRTTMTNSNSTTTTAAQQKLPKKLQSSDNYFGDTKKMGLMNGCSTPQSSTNTVMSFSEKVIGGKSEDSKTSSGKRV</sequence>
<organism evidence="3 4">
    <name type="scientific">Stylonychia lemnae</name>
    <name type="common">Ciliate</name>
    <dbReference type="NCBI Taxonomy" id="5949"/>
    <lineage>
        <taxon>Eukaryota</taxon>
        <taxon>Sar</taxon>
        <taxon>Alveolata</taxon>
        <taxon>Ciliophora</taxon>
        <taxon>Intramacronucleata</taxon>
        <taxon>Spirotrichea</taxon>
        <taxon>Stichotrichia</taxon>
        <taxon>Sporadotrichida</taxon>
        <taxon>Oxytrichidae</taxon>
        <taxon>Stylonychinae</taxon>
        <taxon>Stylonychia</taxon>
    </lineage>
</organism>
<dbReference type="Proteomes" id="UP000039865">
    <property type="component" value="Unassembled WGS sequence"/>
</dbReference>
<feature type="region of interest" description="Disordered" evidence="2">
    <location>
        <begin position="636"/>
        <end position="657"/>
    </location>
</feature>
<dbReference type="InParanoid" id="A0A078AY03"/>
<dbReference type="InterPro" id="IPR039918">
    <property type="entry name" value="PPP4R4"/>
</dbReference>
<dbReference type="PANTHER" id="PTHR21467">
    <property type="entry name" value="PROTEIN PHOSPHATASE 4 REGULATORY SUBUNIT 4 PPP4R4"/>
    <property type="match status" value="1"/>
</dbReference>
<evidence type="ECO:0000313" key="4">
    <source>
        <dbReference type="Proteomes" id="UP000039865"/>
    </source>
</evidence>
<feature type="compositionally biased region" description="Low complexity" evidence="2">
    <location>
        <begin position="636"/>
        <end position="645"/>
    </location>
</feature>
<keyword evidence="4" id="KW-1185">Reference proteome</keyword>
<evidence type="ECO:0000313" key="3">
    <source>
        <dbReference type="EMBL" id="CDW87049.1"/>
    </source>
</evidence>